<feature type="transmembrane region" description="Helical" evidence="11">
    <location>
        <begin position="311"/>
        <end position="339"/>
    </location>
</feature>
<keyword evidence="8 11" id="KW-0472">Membrane</keyword>
<feature type="transmembrane region" description="Helical" evidence="11">
    <location>
        <begin position="124"/>
        <end position="141"/>
    </location>
</feature>
<evidence type="ECO:0000256" key="4">
    <source>
        <dbReference type="ARBA" id="ARBA00022519"/>
    </source>
</evidence>
<keyword evidence="12" id="KW-0378">Hydrolase</keyword>
<dbReference type="HOGENOM" id="CLU_028880_2_0_9"/>
<feature type="transmembrane region" description="Helical" evidence="11">
    <location>
        <begin position="226"/>
        <end position="244"/>
    </location>
</feature>
<organism evidence="12 13">
    <name type="scientific">Halothermothrix orenii (strain H 168 / OCM 544 / DSM 9562)</name>
    <dbReference type="NCBI Taxonomy" id="373903"/>
    <lineage>
        <taxon>Bacteria</taxon>
        <taxon>Bacillati</taxon>
        <taxon>Bacillota</taxon>
        <taxon>Clostridia</taxon>
        <taxon>Halanaerobiales</taxon>
        <taxon>Halothermotrichaceae</taxon>
        <taxon>Halothermothrix</taxon>
    </lineage>
</organism>
<keyword evidence="13" id="KW-1185">Reference proteome</keyword>
<evidence type="ECO:0000256" key="2">
    <source>
        <dbReference type="ARBA" id="ARBA00022448"/>
    </source>
</evidence>
<feature type="transmembrane region" description="Helical" evidence="11">
    <location>
        <begin position="273"/>
        <end position="291"/>
    </location>
</feature>
<evidence type="ECO:0000256" key="5">
    <source>
        <dbReference type="ARBA" id="ARBA00022597"/>
    </source>
</evidence>
<feature type="transmembrane region" description="Helical" evidence="11">
    <location>
        <begin position="96"/>
        <end position="117"/>
    </location>
</feature>
<evidence type="ECO:0000256" key="3">
    <source>
        <dbReference type="ARBA" id="ARBA00022475"/>
    </source>
</evidence>
<comment type="subcellular location">
    <subcellularLocation>
        <location evidence="1">Cell membrane</location>
        <topology evidence="1">Multi-pass membrane protein</topology>
    </subcellularLocation>
</comment>
<evidence type="ECO:0000313" key="13">
    <source>
        <dbReference type="Proteomes" id="UP000000719"/>
    </source>
</evidence>
<dbReference type="RefSeq" id="WP_015923664.1">
    <property type="nucleotide sequence ID" value="NC_011899.1"/>
</dbReference>
<dbReference type="Proteomes" id="UP000000719">
    <property type="component" value="Chromosome"/>
</dbReference>
<keyword evidence="5" id="KW-0762">Sugar transport</keyword>
<evidence type="ECO:0000256" key="8">
    <source>
        <dbReference type="ARBA" id="ARBA00023136"/>
    </source>
</evidence>
<keyword evidence="4" id="KW-0997">Cell inner membrane</keyword>
<feature type="transmembrane region" description="Helical" evidence="11">
    <location>
        <begin position="203"/>
        <end position="220"/>
    </location>
</feature>
<dbReference type="CDD" id="cd06579">
    <property type="entry name" value="TM_PBP1_transp_AraH_like"/>
    <property type="match status" value="1"/>
</dbReference>
<dbReference type="GO" id="GO:0016787">
    <property type="term" value="F:hydrolase activity"/>
    <property type="evidence" value="ECO:0007669"/>
    <property type="project" value="UniProtKB-KW"/>
</dbReference>
<dbReference type="PANTHER" id="PTHR32196:SF32">
    <property type="entry name" value="XYLOSE TRANSPORT SYSTEM PERMEASE PROTEIN XYLH"/>
    <property type="match status" value="1"/>
</dbReference>
<keyword evidence="2" id="KW-0813">Transport</keyword>
<dbReference type="Pfam" id="PF02653">
    <property type="entry name" value="BPD_transp_2"/>
    <property type="match status" value="1"/>
</dbReference>
<accession>B8CZH6</accession>
<protein>
    <recommendedName>
        <fullName evidence="10">Xylose transport system permease protein XylH</fullName>
    </recommendedName>
</protein>
<sequence>MESRKFKLNINIKTYMMVIAVVLIWVIFTAITGGSFLTPRNLSNLFRQSVFTSILAIGMVMVIILGQIDLSVGSIVGLTGGIIAIFDVWMGLNPVISILVTLVIGVLLGLWNGYWVAYKKVPSFIVTLGGMLIFRGILIGITQGTTIGPMGDLYYYIGKEYLSKSLGIILSVLVIAYIIYYQYKTRRNKLQYNFEVLPMKLEIVKSIAVVLAVIIFVFVMNSYQGIPVPLLLLLVLLFLFSFVTRNTVFGRYIYAIGGNNEAASLSGINIKKITLIVFMLNGLLAAIGGILLTSRLNAASVAAGTNAELDAIAACVIGGASLMGGIGSVGGAVIGAIVMASLDNGMSLMNVPMFWQSIVKGLVLIMAVWFDIASKNKGKAAEV</sequence>
<dbReference type="AlphaFoldDB" id="B8CZH6"/>
<feature type="transmembrane region" description="Helical" evidence="11">
    <location>
        <begin position="12"/>
        <end position="33"/>
    </location>
</feature>
<reference evidence="12 13" key="1">
    <citation type="journal article" date="2009" name="PLoS ONE">
        <title>Genome analysis of the anaerobic thermohalophilic bacterium Halothermothrix orenii.</title>
        <authorList>
            <person name="Mavromatis K."/>
            <person name="Ivanova N."/>
            <person name="Anderson I."/>
            <person name="Lykidis A."/>
            <person name="Hooper S.D."/>
            <person name="Sun H."/>
            <person name="Kunin V."/>
            <person name="Lapidus A."/>
            <person name="Hugenholtz P."/>
            <person name="Patel B."/>
            <person name="Kyrpides N.C."/>
        </authorList>
    </citation>
    <scope>NUCLEOTIDE SEQUENCE [LARGE SCALE GENOMIC DNA]</scope>
    <source>
        <strain evidence="13">H 168 / OCM 544 / DSM 9562</strain>
    </source>
</reference>
<feature type="transmembrane region" description="Helical" evidence="11">
    <location>
        <begin position="351"/>
        <end position="370"/>
    </location>
</feature>
<dbReference type="PANTHER" id="PTHR32196">
    <property type="entry name" value="ABC TRANSPORTER PERMEASE PROTEIN YPHD-RELATED-RELATED"/>
    <property type="match status" value="1"/>
</dbReference>
<evidence type="ECO:0000256" key="9">
    <source>
        <dbReference type="ARBA" id="ARBA00035611"/>
    </source>
</evidence>
<feature type="transmembrane region" description="Helical" evidence="11">
    <location>
        <begin position="45"/>
        <end position="65"/>
    </location>
</feature>
<evidence type="ECO:0000313" key="12">
    <source>
        <dbReference type="EMBL" id="ACL70695.1"/>
    </source>
</evidence>
<keyword evidence="3" id="KW-1003">Cell membrane</keyword>
<evidence type="ECO:0000256" key="10">
    <source>
        <dbReference type="ARBA" id="ARBA00035686"/>
    </source>
</evidence>
<evidence type="ECO:0000256" key="1">
    <source>
        <dbReference type="ARBA" id="ARBA00004651"/>
    </source>
</evidence>
<dbReference type="eggNOG" id="COG4214">
    <property type="taxonomic scope" value="Bacteria"/>
</dbReference>
<keyword evidence="6 11" id="KW-0812">Transmembrane</keyword>
<dbReference type="STRING" id="373903.Hore_19480"/>
<name>B8CZH6_HALOH</name>
<dbReference type="KEGG" id="hor:Hore_19480"/>
<feature type="transmembrane region" description="Helical" evidence="11">
    <location>
        <begin position="161"/>
        <end position="183"/>
    </location>
</feature>
<feature type="transmembrane region" description="Helical" evidence="11">
    <location>
        <begin position="72"/>
        <end position="90"/>
    </location>
</feature>
<keyword evidence="7 11" id="KW-1133">Transmembrane helix</keyword>
<evidence type="ECO:0000256" key="6">
    <source>
        <dbReference type="ARBA" id="ARBA00022692"/>
    </source>
</evidence>
<evidence type="ECO:0000256" key="11">
    <source>
        <dbReference type="SAM" id="Phobius"/>
    </source>
</evidence>
<dbReference type="GO" id="GO:0005886">
    <property type="term" value="C:plasma membrane"/>
    <property type="evidence" value="ECO:0007669"/>
    <property type="project" value="UniProtKB-SubCell"/>
</dbReference>
<evidence type="ECO:0000256" key="7">
    <source>
        <dbReference type="ARBA" id="ARBA00022989"/>
    </source>
</evidence>
<dbReference type="InterPro" id="IPR001851">
    <property type="entry name" value="ABC_transp_permease"/>
</dbReference>
<gene>
    <name evidence="12" type="ordered locus">Hore_19480</name>
</gene>
<dbReference type="GO" id="GO:0022857">
    <property type="term" value="F:transmembrane transporter activity"/>
    <property type="evidence" value="ECO:0007669"/>
    <property type="project" value="InterPro"/>
</dbReference>
<dbReference type="EMBL" id="CP001098">
    <property type="protein sequence ID" value="ACL70695.1"/>
    <property type="molecule type" value="Genomic_DNA"/>
</dbReference>
<dbReference type="OrthoDB" id="9813906at2"/>
<proteinExistence type="predicted"/>
<comment type="function">
    <text evidence="9">Part of the binding-protein-dependent transport system for D-xylose. Probably responsible for the translocation of the substrate across the membrane.</text>
</comment>